<protein>
    <recommendedName>
        <fullName evidence="3">DUF3203 family protein</fullName>
    </recommendedName>
</protein>
<sequence>MSTYAFNIHYIYKAAAKAITITSNDDEMPVYQAALRLIELHQAGAENSLAMPSADASPEEIMQLAESHGIHDIHVTRR</sequence>
<dbReference type="EMBL" id="BMNW01000001">
    <property type="protein sequence ID" value="GGL97739.1"/>
    <property type="molecule type" value="Genomic_DNA"/>
</dbReference>
<reference evidence="2" key="1">
    <citation type="journal article" date="2019" name="Int. J. Syst. Evol. Microbiol.">
        <title>The Global Catalogue of Microorganisms (GCM) 10K type strain sequencing project: providing services to taxonomists for standard genome sequencing and annotation.</title>
        <authorList>
            <consortium name="The Broad Institute Genomics Platform"/>
            <consortium name="The Broad Institute Genome Sequencing Center for Infectious Disease"/>
            <person name="Wu L."/>
            <person name="Ma J."/>
        </authorList>
    </citation>
    <scope>NUCLEOTIDE SEQUENCE [LARGE SCALE GENOMIC DNA]</scope>
    <source>
        <strain evidence="2">JCM 13501</strain>
    </source>
</reference>
<dbReference type="RefSeq" id="WP_188864567.1">
    <property type="nucleotide sequence ID" value="NZ_BMNW01000001.1"/>
</dbReference>
<keyword evidence="2" id="KW-1185">Reference proteome</keyword>
<dbReference type="Proteomes" id="UP000616499">
    <property type="component" value="Unassembled WGS sequence"/>
</dbReference>
<name>A0ABQ2GIS8_9PSED</name>
<proteinExistence type="predicted"/>
<evidence type="ECO:0000313" key="1">
    <source>
        <dbReference type="EMBL" id="GGL97739.1"/>
    </source>
</evidence>
<evidence type="ECO:0008006" key="3">
    <source>
        <dbReference type="Google" id="ProtNLM"/>
    </source>
</evidence>
<comment type="caution">
    <text evidence="1">The sequence shown here is derived from an EMBL/GenBank/DDBJ whole genome shotgun (WGS) entry which is preliminary data.</text>
</comment>
<gene>
    <name evidence="1" type="ORF">GCM10009425_06010</name>
</gene>
<organism evidence="1 2">
    <name type="scientific">Pseudomonas asuensis</name>
    <dbReference type="NCBI Taxonomy" id="1825787"/>
    <lineage>
        <taxon>Bacteria</taxon>
        <taxon>Pseudomonadati</taxon>
        <taxon>Pseudomonadota</taxon>
        <taxon>Gammaproteobacteria</taxon>
        <taxon>Pseudomonadales</taxon>
        <taxon>Pseudomonadaceae</taxon>
        <taxon>Pseudomonas</taxon>
    </lineage>
</organism>
<evidence type="ECO:0000313" key="2">
    <source>
        <dbReference type="Proteomes" id="UP000616499"/>
    </source>
</evidence>
<accession>A0ABQ2GIS8</accession>